<evidence type="ECO:0000256" key="2">
    <source>
        <dbReference type="ARBA" id="ARBA00004286"/>
    </source>
</evidence>
<dbReference type="PANTHER" id="PTHR22980">
    <property type="entry name" value="CORTISTATIN"/>
    <property type="match status" value="1"/>
</dbReference>
<name>A0A6A6BSL6_9PEZI</name>
<evidence type="ECO:0000256" key="5">
    <source>
        <dbReference type="SAM" id="MobiDB-lite"/>
    </source>
</evidence>
<reference evidence="7" key="1">
    <citation type="journal article" date="2020" name="Stud. Mycol.">
        <title>101 Dothideomycetes genomes: a test case for predicting lifestyles and emergence of pathogens.</title>
        <authorList>
            <person name="Haridas S."/>
            <person name="Albert R."/>
            <person name="Binder M."/>
            <person name="Bloem J."/>
            <person name="Labutti K."/>
            <person name="Salamov A."/>
            <person name="Andreopoulos B."/>
            <person name="Baker S."/>
            <person name="Barry K."/>
            <person name="Bills G."/>
            <person name="Bluhm B."/>
            <person name="Cannon C."/>
            <person name="Castanera R."/>
            <person name="Culley D."/>
            <person name="Daum C."/>
            <person name="Ezra D."/>
            <person name="Gonzalez J."/>
            <person name="Henrissat B."/>
            <person name="Kuo A."/>
            <person name="Liang C."/>
            <person name="Lipzen A."/>
            <person name="Lutzoni F."/>
            <person name="Magnuson J."/>
            <person name="Mondo S."/>
            <person name="Nolan M."/>
            <person name="Ohm R."/>
            <person name="Pangilinan J."/>
            <person name="Park H.-J."/>
            <person name="Ramirez L."/>
            <person name="Alfaro M."/>
            <person name="Sun H."/>
            <person name="Tritt A."/>
            <person name="Yoshinaga Y."/>
            <person name="Zwiers L.-H."/>
            <person name="Turgeon B."/>
            <person name="Goodwin S."/>
            <person name="Spatafora J."/>
            <person name="Crous P."/>
            <person name="Grigoriev I."/>
        </authorList>
    </citation>
    <scope>NUCLEOTIDE SEQUENCE</scope>
    <source>
        <strain evidence="7">CBS 121167</strain>
    </source>
</reference>
<evidence type="ECO:0000259" key="6">
    <source>
        <dbReference type="Pfam" id="PF15511"/>
    </source>
</evidence>
<dbReference type="Proteomes" id="UP000799438">
    <property type="component" value="Unassembled WGS sequence"/>
</dbReference>
<feature type="compositionally biased region" description="Low complexity" evidence="5">
    <location>
        <begin position="425"/>
        <end position="438"/>
    </location>
</feature>
<feature type="region of interest" description="Disordered" evidence="5">
    <location>
        <begin position="1"/>
        <end position="178"/>
    </location>
</feature>
<dbReference type="AlphaFoldDB" id="A0A6A6BSL6"/>
<dbReference type="Gene3D" id="1.10.20.10">
    <property type="entry name" value="Histone, subunit A"/>
    <property type="match status" value="1"/>
</dbReference>
<dbReference type="GO" id="GO:0005694">
    <property type="term" value="C:chromosome"/>
    <property type="evidence" value="ECO:0007669"/>
    <property type="project" value="UniProtKB-SubCell"/>
</dbReference>
<feature type="compositionally biased region" description="Basic residues" evidence="5">
    <location>
        <begin position="563"/>
        <end position="572"/>
    </location>
</feature>
<dbReference type="OrthoDB" id="10071681at2759"/>
<feature type="compositionally biased region" description="Polar residues" evidence="5">
    <location>
        <begin position="24"/>
        <end position="46"/>
    </location>
</feature>
<protein>
    <recommendedName>
        <fullName evidence="6">CENP-T/Histone H4 histone fold domain-containing protein</fullName>
    </recommendedName>
</protein>
<dbReference type="GO" id="GO:0031297">
    <property type="term" value="P:replication fork processing"/>
    <property type="evidence" value="ECO:0007669"/>
    <property type="project" value="TreeGrafter"/>
</dbReference>
<keyword evidence="3" id="KW-0158">Chromosome</keyword>
<organism evidence="7 8">
    <name type="scientific">Aplosporella prunicola CBS 121167</name>
    <dbReference type="NCBI Taxonomy" id="1176127"/>
    <lineage>
        <taxon>Eukaryota</taxon>
        <taxon>Fungi</taxon>
        <taxon>Dikarya</taxon>
        <taxon>Ascomycota</taxon>
        <taxon>Pezizomycotina</taxon>
        <taxon>Dothideomycetes</taxon>
        <taxon>Dothideomycetes incertae sedis</taxon>
        <taxon>Botryosphaeriales</taxon>
        <taxon>Aplosporellaceae</taxon>
        <taxon>Aplosporella</taxon>
    </lineage>
</organism>
<dbReference type="SUPFAM" id="SSF47113">
    <property type="entry name" value="Histone-fold"/>
    <property type="match status" value="1"/>
</dbReference>
<dbReference type="CDD" id="cd22920">
    <property type="entry name" value="HFD_CENP-T"/>
    <property type="match status" value="1"/>
</dbReference>
<gene>
    <name evidence="7" type="ORF">K452DRAFT_324237</name>
</gene>
<feature type="compositionally biased region" description="Acidic residues" evidence="5">
    <location>
        <begin position="577"/>
        <end position="594"/>
    </location>
</feature>
<dbReference type="PANTHER" id="PTHR22980:SF5">
    <property type="entry name" value="CENP-T_HISTONE H4 HISTONE FOLD DOMAIN-CONTAINING PROTEIN"/>
    <property type="match status" value="1"/>
</dbReference>
<feature type="region of interest" description="Disordered" evidence="5">
    <location>
        <begin position="293"/>
        <end position="456"/>
    </location>
</feature>
<dbReference type="Pfam" id="PF15511">
    <property type="entry name" value="CENP-T_C"/>
    <property type="match status" value="1"/>
</dbReference>
<dbReference type="GeneID" id="54302187"/>
<dbReference type="GO" id="GO:0003682">
    <property type="term" value="F:chromatin binding"/>
    <property type="evidence" value="ECO:0007669"/>
    <property type="project" value="TreeGrafter"/>
</dbReference>
<feature type="compositionally biased region" description="Acidic residues" evidence="5">
    <location>
        <begin position="369"/>
        <end position="415"/>
    </location>
</feature>
<accession>A0A6A6BSL6</accession>
<feature type="domain" description="CENP-T/Histone H4 histone fold" evidence="6">
    <location>
        <begin position="455"/>
        <end position="560"/>
    </location>
</feature>
<keyword evidence="8" id="KW-1185">Reference proteome</keyword>
<evidence type="ECO:0000256" key="4">
    <source>
        <dbReference type="ARBA" id="ARBA00023242"/>
    </source>
</evidence>
<feature type="region of interest" description="Disordered" evidence="5">
    <location>
        <begin position="559"/>
        <end position="594"/>
    </location>
</feature>
<evidence type="ECO:0000256" key="1">
    <source>
        <dbReference type="ARBA" id="ARBA00004123"/>
    </source>
</evidence>
<dbReference type="InterPro" id="IPR009072">
    <property type="entry name" value="Histone-fold"/>
</dbReference>
<dbReference type="GO" id="GO:0071821">
    <property type="term" value="C:FANCM-MHF complex"/>
    <property type="evidence" value="ECO:0007669"/>
    <property type="project" value="TreeGrafter"/>
</dbReference>
<dbReference type="EMBL" id="ML995476">
    <property type="protein sequence ID" value="KAF2146234.1"/>
    <property type="molecule type" value="Genomic_DNA"/>
</dbReference>
<dbReference type="GO" id="GO:0046982">
    <property type="term" value="F:protein heterodimerization activity"/>
    <property type="evidence" value="ECO:0007669"/>
    <property type="project" value="InterPro"/>
</dbReference>
<dbReference type="RefSeq" id="XP_033401943.1">
    <property type="nucleotide sequence ID" value="XM_033544691.1"/>
</dbReference>
<feature type="compositionally biased region" description="Acidic residues" evidence="5">
    <location>
        <begin position="332"/>
        <end position="355"/>
    </location>
</feature>
<keyword evidence="4" id="KW-0539">Nucleus</keyword>
<feature type="compositionally biased region" description="Polar residues" evidence="5">
    <location>
        <begin position="54"/>
        <end position="67"/>
    </location>
</feature>
<evidence type="ECO:0000256" key="3">
    <source>
        <dbReference type="ARBA" id="ARBA00022454"/>
    </source>
</evidence>
<comment type="subcellular location">
    <subcellularLocation>
        <location evidence="2">Chromosome</location>
    </subcellularLocation>
    <subcellularLocation>
        <location evidence="1">Nucleus</location>
    </subcellularLocation>
</comment>
<feature type="region of interest" description="Disordered" evidence="5">
    <location>
        <begin position="237"/>
        <end position="265"/>
    </location>
</feature>
<evidence type="ECO:0000313" key="7">
    <source>
        <dbReference type="EMBL" id="KAF2146234.1"/>
    </source>
</evidence>
<dbReference type="GO" id="GO:0000712">
    <property type="term" value="P:resolution of meiotic recombination intermediates"/>
    <property type="evidence" value="ECO:0007669"/>
    <property type="project" value="TreeGrafter"/>
</dbReference>
<proteinExistence type="predicted"/>
<evidence type="ECO:0000313" key="8">
    <source>
        <dbReference type="Proteomes" id="UP000799438"/>
    </source>
</evidence>
<dbReference type="InterPro" id="IPR035425">
    <property type="entry name" value="CENP-T/H4_C"/>
</dbReference>
<sequence length="594" mass="65549">MAEPPAKRLRATPRKNDADEAQENDTTPYTGLRQLASNLRDTTNTPQGPPSAYRTANRTPGTASRTPRTGIRQRQFPARVGPPTTPHAIRALQARRDADRASGSKRRRSGLQARETPRDFLRALSRIIRPTPVPSNKPTPRARPSLSDDFDEGPDPGPRPRLSMPISKDEIDDDSFHEAPPRMSLALEDIDMDGGNTTMHSVEGMRRAVSEDPTLRSRLSLGRMRLSERFGGMEELGEEADEGDMLSYADDDDGGPLIFDDPDNPLEEEITTRFGDDTTQELRAMLAARRRSRMSDLGLATRSDDLDEEPTFRFVMSQAERDPSAMPPGFGDDIDDEGAAVGEEGEEEEEEEGAPQDETVRTRFSLNEIDAEAGAEVEAEEYEDVEPQEDEEAEPSPDADLGTDAEKEEEEEEDATITRRLRGSPTPADADADTTTAPGQQQKRKRALPKLSRFGTPYPALPASTVKRVATTFARLHGGGGGKLSRETLDAVALASEWFFEQVGEDLGAYAGHAGRRTIEEADVVALMNRQRQISASTTPFSLAQKYLPRELLQEVRMPRAAPKARKKRRRGKMETIEEGEVEEVEEEEAGGDA</sequence>